<organism evidence="1 2">
    <name type="scientific">Phytohabitans maris</name>
    <dbReference type="NCBI Taxonomy" id="3071409"/>
    <lineage>
        <taxon>Bacteria</taxon>
        <taxon>Bacillati</taxon>
        <taxon>Actinomycetota</taxon>
        <taxon>Actinomycetes</taxon>
        <taxon>Micromonosporales</taxon>
        <taxon>Micromonosporaceae</taxon>
    </lineage>
</organism>
<dbReference type="Pfam" id="PF13814">
    <property type="entry name" value="Replic_Relax"/>
    <property type="match status" value="1"/>
</dbReference>
<evidence type="ECO:0000313" key="2">
    <source>
        <dbReference type="Proteomes" id="UP001230908"/>
    </source>
</evidence>
<proteinExistence type="predicted"/>
<comment type="caution">
    <text evidence="1">The sequence shown here is derived from an EMBL/GenBank/DDBJ whole genome shotgun (WGS) entry which is preliminary data.</text>
</comment>
<reference evidence="1 2" key="1">
    <citation type="submission" date="2023-08" db="EMBL/GenBank/DDBJ databases">
        <title>Phytohabitans sansha sp. nov., isolated from marine sediment.</title>
        <authorList>
            <person name="Zhao Y."/>
            <person name="Yi K."/>
        </authorList>
    </citation>
    <scope>NUCLEOTIDE SEQUENCE [LARGE SCALE GENOMIC DNA]</scope>
    <source>
        <strain evidence="1 2">ZYX-F-186</strain>
    </source>
</reference>
<accession>A0ABU0ZC17</accession>
<dbReference type="RefSeq" id="WP_308710755.1">
    <property type="nucleotide sequence ID" value="NZ_JAVHUY010000002.1"/>
</dbReference>
<name>A0ABU0ZC17_9ACTN</name>
<dbReference type="InterPro" id="IPR036390">
    <property type="entry name" value="WH_DNA-bd_sf"/>
</dbReference>
<dbReference type="SUPFAM" id="SSF46785">
    <property type="entry name" value="Winged helix' DNA-binding domain"/>
    <property type="match status" value="1"/>
</dbReference>
<protein>
    <submittedName>
        <fullName evidence="1">Replication-relaxation family protein</fullName>
    </submittedName>
</protein>
<evidence type="ECO:0000313" key="1">
    <source>
        <dbReference type="EMBL" id="MDQ7903487.1"/>
    </source>
</evidence>
<gene>
    <name evidence="1" type="ORF">RB614_03035</name>
</gene>
<dbReference type="InterPro" id="IPR025855">
    <property type="entry name" value="Replic_Relax"/>
</dbReference>
<sequence>MSDRVLRVQSVLTARDLTLLEWLVDHGVLTSFQIAHALFPSLDFAQRRLTRLVAIGVVDRFRPFKLDGGSFPYHYVIDQLGAEVIAAQRDEPPPRPGYGKARRRRWTSTRTIGHRLGVNGFFTDLAGHARTHPDHALLRWWPESRCSQPSAFAIEEDAMELLTHTMPIHPDGHGIWQAGDALVPFFLEYDTGFEPITELGHKLVGYTTLAERGGASWPVLFWLTNAERAVHLHQLLTEIEGVRVPVATGVREDTTSEAGPAGRVWWLHRHAGLLTLADLATAIPRLTGQATAIL</sequence>
<dbReference type="EMBL" id="JAVHUY010000002">
    <property type="protein sequence ID" value="MDQ7903487.1"/>
    <property type="molecule type" value="Genomic_DNA"/>
</dbReference>
<keyword evidence="2" id="KW-1185">Reference proteome</keyword>
<dbReference type="Proteomes" id="UP001230908">
    <property type="component" value="Unassembled WGS sequence"/>
</dbReference>